<comment type="caution">
    <text evidence="1">The sequence shown here is derived from an EMBL/GenBank/DDBJ whole genome shotgun (WGS) entry which is preliminary data.</text>
</comment>
<proteinExistence type="predicted"/>
<reference evidence="1 2" key="1">
    <citation type="submission" date="2021-06" db="EMBL/GenBank/DDBJ databases">
        <authorList>
            <person name="Palmer J.M."/>
        </authorList>
    </citation>
    <scope>NUCLEOTIDE SEQUENCE [LARGE SCALE GENOMIC DNA]</scope>
    <source>
        <strain evidence="2">if_2019</strain>
        <tissue evidence="1">Muscle</tissue>
    </source>
</reference>
<evidence type="ECO:0000313" key="1">
    <source>
        <dbReference type="EMBL" id="MEQ2237359.1"/>
    </source>
</evidence>
<dbReference type="EMBL" id="JAHRIQ010048802">
    <property type="protein sequence ID" value="MEQ2237359.1"/>
    <property type="molecule type" value="Genomic_DNA"/>
</dbReference>
<sequence>MRDLGSSVSFTEQAKFCQKRGANYLFVCGRGFQGVGIVRSKTSRESITLPSFCCMFWRKLPSVLMNRYTAFVIIRQNSLEISSCLARLGQTFLLLQSIYAHKHKSSSHQGAASKCK</sequence>
<evidence type="ECO:0000313" key="2">
    <source>
        <dbReference type="Proteomes" id="UP001482620"/>
    </source>
</evidence>
<keyword evidence="2" id="KW-1185">Reference proteome</keyword>
<gene>
    <name evidence="1" type="ORF">ILYODFUR_022365</name>
</gene>
<accession>A0ABV0TXY2</accession>
<dbReference type="Proteomes" id="UP001482620">
    <property type="component" value="Unassembled WGS sequence"/>
</dbReference>
<name>A0ABV0TXY2_9TELE</name>
<protein>
    <submittedName>
        <fullName evidence="1">Uncharacterized protein</fullName>
    </submittedName>
</protein>
<organism evidence="1 2">
    <name type="scientific">Ilyodon furcidens</name>
    <name type="common">goldbreast splitfin</name>
    <dbReference type="NCBI Taxonomy" id="33524"/>
    <lineage>
        <taxon>Eukaryota</taxon>
        <taxon>Metazoa</taxon>
        <taxon>Chordata</taxon>
        <taxon>Craniata</taxon>
        <taxon>Vertebrata</taxon>
        <taxon>Euteleostomi</taxon>
        <taxon>Actinopterygii</taxon>
        <taxon>Neopterygii</taxon>
        <taxon>Teleostei</taxon>
        <taxon>Neoteleostei</taxon>
        <taxon>Acanthomorphata</taxon>
        <taxon>Ovalentaria</taxon>
        <taxon>Atherinomorphae</taxon>
        <taxon>Cyprinodontiformes</taxon>
        <taxon>Goodeidae</taxon>
        <taxon>Ilyodon</taxon>
    </lineage>
</organism>